<evidence type="ECO:0000256" key="1">
    <source>
        <dbReference type="SAM" id="MobiDB-lite"/>
    </source>
</evidence>
<organism evidence="2">
    <name type="scientific">Planktothricoides sp. SpSt-374</name>
    <dbReference type="NCBI Taxonomy" id="2282167"/>
    <lineage>
        <taxon>Bacteria</taxon>
        <taxon>Bacillati</taxon>
        <taxon>Cyanobacteriota</taxon>
        <taxon>Cyanophyceae</taxon>
        <taxon>Oscillatoriophycideae</taxon>
        <taxon>Oscillatoriales</taxon>
        <taxon>Oscillatoriaceae</taxon>
        <taxon>Planktothricoides</taxon>
    </lineage>
</organism>
<comment type="caution">
    <text evidence="2">The sequence shown here is derived from an EMBL/GenBank/DDBJ whole genome shotgun (WGS) entry which is preliminary data.</text>
</comment>
<dbReference type="EMBL" id="DSPX01000200">
    <property type="protein sequence ID" value="HGG02836.1"/>
    <property type="molecule type" value="Genomic_DNA"/>
</dbReference>
<evidence type="ECO:0000313" key="2">
    <source>
        <dbReference type="EMBL" id="HGG02836.1"/>
    </source>
</evidence>
<name>A0A7C3VUB3_9CYAN</name>
<proteinExistence type="predicted"/>
<accession>A0A7C3VUB3</accession>
<sequence length="77" mass="8580">MGALADNLSIHELSGQKQPRRSQELSQELIKVASENQHRSKSPSFCLTTTLLPAGRWLLTILFGKSYASRRSLGVLR</sequence>
<gene>
    <name evidence="2" type="ORF">ENR15_19885</name>
</gene>
<feature type="region of interest" description="Disordered" evidence="1">
    <location>
        <begin position="1"/>
        <end position="25"/>
    </location>
</feature>
<protein>
    <submittedName>
        <fullName evidence="2">Uncharacterized protein</fullName>
    </submittedName>
</protein>
<reference evidence="2" key="1">
    <citation type="journal article" date="2020" name="mSystems">
        <title>Genome- and Community-Level Interaction Insights into Carbon Utilization and Element Cycling Functions of Hydrothermarchaeota in Hydrothermal Sediment.</title>
        <authorList>
            <person name="Zhou Z."/>
            <person name="Liu Y."/>
            <person name="Xu W."/>
            <person name="Pan J."/>
            <person name="Luo Z.H."/>
            <person name="Li M."/>
        </authorList>
    </citation>
    <scope>NUCLEOTIDE SEQUENCE [LARGE SCALE GENOMIC DNA]</scope>
    <source>
        <strain evidence="2">SpSt-374</strain>
    </source>
</reference>
<dbReference type="AlphaFoldDB" id="A0A7C3VUB3"/>